<proteinExistence type="predicted"/>
<dbReference type="EMBL" id="JAILSO010000127">
    <property type="protein sequence ID" value="MDE1480421.1"/>
    <property type="molecule type" value="Genomic_DNA"/>
</dbReference>
<gene>
    <name evidence="1" type="ORF">KKJ01_19920</name>
</gene>
<organism evidence="1 2">
    <name type="scientific">Xenorhabdus bovienii</name>
    <name type="common">Xenorhabdus nematophila subsp. bovienii</name>
    <dbReference type="NCBI Taxonomy" id="40576"/>
    <lineage>
        <taxon>Bacteria</taxon>
        <taxon>Pseudomonadati</taxon>
        <taxon>Pseudomonadota</taxon>
        <taxon>Gammaproteobacteria</taxon>
        <taxon>Enterobacterales</taxon>
        <taxon>Morganellaceae</taxon>
        <taxon>Xenorhabdus</taxon>
    </lineage>
</organism>
<reference evidence="1" key="1">
    <citation type="submission" date="2021-08" db="EMBL/GenBank/DDBJ databases">
        <authorList>
            <person name="Papudeshi B."/>
            <person name="Bashey-Visser F."/>
        </authorList>
    </citation>
    <scope>NUCLEOTIDE SEQUENCE</scope>
    <source>
        <strain evidence="1">MC_266_E_2016</strain>
    </source>
</reference>
<evidence type="ECO:0000313" key="1">
    <source>
        <dbReference type="EMBL" id="MDE1480421.1"/>
    </source>
</evidence>
<protein>
    <submittedName>
        <fullName evidence="1">Uncharacterized protein</fullName>
    </submittedName>
</protein>
<dbReference type="Proteomes" id="UP001222434">
    <property type="component" value="Unassembled WGS sequence"/>
</dbReference>
<accession>A0AAJ1JD69</accession>
<sequence>MIRLLSNKDELLKLESILTGYLKFPFTEDTIPGSLMENVLATVRNGRVLNTYDFIDVIKDSENIGWQVKSTKYNTPVTWKRAKIANSSNLISESFKSEEALSILGDSIIDFCNEHAKESILHYNLDAIGYSRLIVNGDEIYYFERLLCTKENPIIFNKKDFIWKWSKPKETKKKEQLPALHGVNKNNNKKWFAWHGLGENQLHFSGEKEWWPTDGSLLKFNFPSSKLNRDELMNLLESLSSINK</sequence>
<reference evidence="1" key="2">
    <citation type="journal article" date="2022" name="J. Evol. Biol.">
        <title>Pre- and post-association barriers to host switching in sympatric mutualists.</title>
        <authorList>
            <person name="Dinges Z.M."/>
            <person name="Phillips R.K."/>
            <person name="Lively C.M."/>
            <person name="Bashey F."/>
        </authorList>
    </citation>
    <scope>NUCLEOTIDE SEQUENCE</scope>
    <source>
        <strain evidence="1">MC_266_E_2016</strain>
    </source>
</reference>
<dbReference type="RefSeq" id="WP_274713807.1">
    <property type="nucleotide sequence ID" value="NZ_JAILSO010000127.1"/>
</dbReference>
<evidence type="ECO:0000313" key="2">
    <source>
        <dbReference type="Proteomes" id="UP001222434"/>
    </source>
</evidence>
<name>A0AAJ1JD69_XENBV</name>
<dbReference type="AlphaFoldDB" id="A0AAJ1JD69"/>
<comment type="caution">
    <text evidence="1">The sequence shown here is derived from an EMBL/GenBank/DDBJ whole genome shotgun (WGS) entry which is preliminary data.</text>
</comment>